<gene>
    <name evidence="1" type="ORF">J2X12_002893</name>
</gene>
<comment type="caution">
    <text evidence="1">The sequence shown here is derived from an EMBL/GenBank/DDBJ whole genome shotgun (WGS) entry which is preliminary data.</text>
</comment>
<dbReference type="GeneID" id="97424194"/>
<name>A0AAW8NDS0_PSEOX</name>
<dbReference type="EMBL" id="JAVDWN010000010">
    <property type="protein sequence ID" value="MDR7164855.1"/>
    <property type="molecule type" value="Genomic_DNA"/>
</dbReference>
<evidence type="ECO:0000313" key="1">
    <source>
        <dbReference type="EMBL" id="MDR7164855.1"/>
    </source>
</evidence>
<accession>A0AAW8NDS0</accession>
<dbReference type="Proteomes" id="UP001262032">
    <property type="component" value="Unassembled WGS sequence"/>
</dbReference>
<dbReference type="Pfam" id="PF25681">
    <property type="entry name" value="Phage_TTP_17"/>
    <property type="match status" value="1"/>
</dbReference>
<dbReference type="AlphaFoldDB" id="A0AAW8NDS0"/>
<protein>
    <recommendedName>
        <fullName evidence="3">Major tail protein</fullName>
    </recommendedName>
</protein>
<evidence type="ECO:0008006" key="3">
    <source>
        <dbReference type="Google" id="ProtNLM"/>
    </source>
</evidence>
<organism evidence="1 2">
    <name type="scientific">Pseudarthrobacter oxydans</name>
    <name type="common">Arthrobacter oxydans</name>
    <dbReference type="NCBI Taxonomy" id="1671"/>
    <lineage>
        <taxon>Bacteria</taxon>
        <taxon>Bacillati</taxon>
        <taxon>Actinomycetota</taxon>
        <taxon>Actinomycetes</taxon>
        <taxon>Micrococcales</taxon>
        <taxon>Micrococcaceae</taxon>
        <taxon>Pseudarthrobacter</taxon>
    </lineage>
</organism>
<dbReference type="InterPro" id="IPR058154">
    <property type="entry name" value="Bxb1_TTP-like"/>
</dbReference>
<reference evidence="1" key="1">
    <citation type="submission" date="2023-07" db="EMBL/GenBank/DDBJ databases">
        <title>Sorghum-associated microbial communities from plants grown in Nebraska, USA.</title>
        <authorList>
            <person name="Schachtman D."/>
        </authorList>
    </citation>
    <scope>NUCLEOTIDE SEQUENCE</scope>
    <source>
        <strain evidence="1">BE261</strain>
    </source>
</reference>
<evidence type="ECO:0000313" key="2">
    <source>
        <dbReference type="Proteomes" id="UP001262032"/>
    </source>
</evidence>
<sequence>MALDNTAVLKVGTGHFYTAPVGTAVPADLRAPGAAWTEMGHTSMQDILSSASEGGETTTLGSLQAKTLRQSVAPRTETYNMNLLQFDKESLRLYYGSNSVITGSGSVQVAQDPTPTEVAWLVVFYDGTTTAGIYAPKVSIFRSDDLAISDTENLATLPLKVTPLTYLTNAYAIEFIPPKAIKIQATATAQRSAQVVSAITVTNPGSGYSSVPAVTITGGAGTGAAATAVLTNGSVTSVTVTNGGSGYTSDPVVTIAAP</sequence>
<proteinExistence type="predicted"/>
<dbReference type="RefSeq" id="WP_310114086.1">
    <property type="nucleotide sequence ID" value="NZ_JAVDTN010000017.1"/>
</dbReference>